<organism evidence="6 7">
    <name type="scientific">Leucobacter muris</name>
    <dbReference type="NCBI Taxonomy" id="1935379"/>
    <lineage>
        <taxon>Bacteria</taxon>
        <taxon>Bacillati</taxon>
        <taxon>Actinomycetota</taxon>
        <taxon>Actinomycetes</taxon>
        <taxon>Micrococcales</taxon>
        <taxon>Microbacteriaceae</taxon>
        <taxon>Leucobacter</taxon>
    </lineage>
</organism>
<proteinExistence type="predicted"/>
<evidence type="ECO:0000313" key="6">
    <source>
        <dbReference type="EMBL" id="QAB17439.1"/>
    </source>
</evidence>
<dbReference type="Pfam" id="PF02626">
    <property type="entry name" value="CT_A_B"/>
    <property type="match status" value="1"/>
</dbReference>
<feature type="domain" description="Carboxyltransferase" evidence="5">
    <location>
        <begin position="255"/>
        <end position="538"/>
    </location>
</feature>
<dbReference type="Proteomes" id="UP000285768">
    <property type="component" value="Chromosome"/>
</dbReference>
<keyword evidence="1" id="KW-0547">Nucleotide-binding</keyword>
<dbReference type="InterPro" id="IPR029000">
    <property type="entry name" value="Cyclophilin-like_dom_sf"/>
</dbReference>
<dbReference type="SUPFAM" id="SSF50891">
    <property type="entry name" value="Cyclophilin-like"/>
    <property type="match status" value="2"/>
</dbReference>
<dbReference type="RefSeq" id="WP_128386576.1">
    <property type="nucleotide sequence ID" value="NZ_CP035037.1"/>
</dbReference>
<dbReference type="InterPro" id="IPR003778">
    <property type="entry name" value="CT_A_B"/>
</dbReference>
<dbReference type="SUPFAM" id="SSF160467">
    <property type="entry name" value="PH0987 N-terminal domain-like"/>
    <property type="match status" value="1"/>
</dbReference>
<accession>A0ABX5QEQ9</accession>
<dbReference type="EMBL" id="CP035037">
    <property type="protein sequence ID" value="QAB17439.1"/>
    <property type="molecule type" value="Genomic_DNA"/>
</dbReference>
<dbReference type="Pfam" id="PF02682">
    <property type="entry name" value="CT_C_D"/>
    <property type="match status" value="1"/>
</dbReference>
<evidence type="ECO:0000256" key="2">
    <source>
        <dbReference type="ARBA" id="ARBA00022801"/>
    </source>
</evidence>
<evidence type="ECO:0000259" key="5">
    <source>
        <dbReference type="SMART" id="SM00797"/>
    </source>
</evidence>
<dbReference type="Gene3D" id="2.40.100.10">
    <property type="entry name" value="Cyclophilin-like"/>
    <property type="match status" value="2"/>
</dbReference>
<gene>
    <name evidence="6" type="ORF">Leucomu_05460</name>
</gene>
<evidence type="ECO:0000256" key="3">
    <source>
        <dbReference type="ARBA" id="ARBA00022840"/>
    </source>
</evidence>
<dbReference type="SMART" id="SM00796">
    <property type="entry name" value="AHS1"/>
    <property type="match status" value="1"/>
</dbReference>
<keyword evidence="2" id="KW-0378">Hydrolase</keyword>
<dbReference type="SMART" id="SM00797">
    <property type="entry name" value="AHS2"/>
    <property type="match status" value="1"/>
</dbReference>
<dbReference type="InterPro" id="IPR052708">
    <property type="entry name" value="PxpC"/>
</dbReference>
<keyword evidence="7" id="KW-1185">Reference proteome</keyword>
<evidence type="ECO:0000256" key="1">
    <source>
        <dbReference type="ARBA" id="ARBA00022741"/>
    </source>
</evidence>
<dbReference type="PANTHER" id="PTHR43309">
    <property type="entry name" value="5-OXOPROLINASE SUBUNIT C"/>
    <property type="match status" value="1"/>
</dbReference>
<dbReference type="InterPro" id="IPR003833">
    <property type="entry name" value="CT_C_D"/>
</dbReference>
<reference evidence="6 7" key="1">
    <citation type="submission" date="2019-01" db="EMBL/GenBank/DDBJ databases">
        <title>Leucobacter muris sp. nov. isolated from the nose of a laboratory mouse.</title>
        <authorList>
            <person name="Benga L."/>
            <person name="Sproeer C."/>
            <person name="Schumann P."/>
            <person name="Verbarg S."/>
            <person name="Bunk B."/>
            <person name="Engelhardt E."/>
            <person name="Benten P.M."/>
            <person name="Sager M."/>
        </authorList>
    </citation>
    <scope>NUCLEOTIDE SEQUENCE [LARGE SCALE GENOMIC DNA]</scope>
    <source>
        <strain evidence="6 7">DSM 101948</strain>
    </source>
</reference>
<protein>
    <submittedName>
        <fullName evidence="6">5-oxoprolinase/urea amidolyase family protein</fullName>
    </submittedName>
</protein>
<keyword evidence="3" id="KW-0067">ATP-binding</keyword>
<dbReference type="NCBIfam" id="TIGR00724">
    <property type="entry name" value="urea_amlyse_rel"/>
    <property type="match status" value="1"/>
</dbReference>
<evidence type="ECO:0000313" key="7">
    <source>
        <dbReference type="Proteomes" id="UP000285768"/>
    </source>
</evidence>
<feature type="domain" description="Carboxyltransferase" evidence="4">
    <location>
        <begin position="7"/>
        <end position="197"/>
    </location>
</feature>
<dbReference type="Gene3D" id="3.30.1360.40">
    <property type="match status" value="1"/>
</dbReference>
<sequence length="601" mass="62157">MPGVGAFPMRPVGDRACIIDLPDLDRVLGVAARLRELGLAGVVDVVPAARTVLVVCADRAAVRGVAEAVAGLDEPLAARAAAGAEVTIDVVYDGDDLAAVGELTGLGRDGVIAAHTGTPWRAAFGGFAPGFAYLAGGDARLGVPRLDSPRAAVPAGAVALAAGFSAVYPGESPGGWRLIGRTGERMWDETRDRPARVAPGDTVRFRAVREAVVLAPVVRTGAPRRDPRPSEPALTVLDPGMLTLVQDAGRPGHAALGVTESGALDRDALRRANLAVGNPPQAPGLENLNGGLALRARSALRVAVTGADAEIRVEPAGAGAVRSPRTGSAIELAAGETLRLGAPRRGLRCYVAVGGGIEDRRGVLGSAAHDSLSGLGAPPLAAGAHLAVGPPPQRPADPEHAAPAQPPVARRAVLRFVPGPRDDWFTPEARTAFAERTWRVTPRSNRIGLRLDGDPLARSRTGELATEGVIRGSVQVPPNGLPVLFLADHPVTGGYPVIGTVIDADLDRAAQVPPGAELRFEPVDPDDPGEPLGFDAPVPETVAFTIEIDGRRHRITVPGDLAAAFDRLTAAGDRAKLAELLVELVGKAARRTGRMMPRVSE</sequence>
<evidence type="ECO:0000259" key="4">
    <source>
        <dbReference type="SMART" id="SM00796"/>
    </source>
</evidence>
<name>A0ABX5QEQ9_9MICO</name>
<dbReference type="PANTHER" id="PTHR43309:SF3">
    <property type="entry name" value="5-OXOPROLINASE SUBUNIT C"/>
    <property type="match status" value="1"/>
</dbReference>